<keyword evidence="5" id="KW-0511">Multifunctional enzyme</keyword>
<keyword evidence="4" id="KW-0378">Hydrolase</keyword>
<dbReference type="Gene3D" id="2.40.70.10">
    <property type="entry name" value="Acid Proteases"/>
    <property type="match status" value="1"/>
</dbReference>
<evidence type="ECO:0000259" key="7">
    <source>
        <dbReference type="PROSITE" id="PS50878"/>
    </source>
</evidence>
<feature type="compositionally biased region" description="Acidic residues" evidence="6">
    <location>
        <begin position="1192"/>
        <end position="1207"/>
    </location>
</feature>
<name>A0AAN8KDI6_PATCE</name>
<dbReference type="InterPro" id="IPR041577">
    <property type="entry name" value="RT_RNaseH_2"/>
</dbReference>
<evidence type="ECO:0000256" key="1">
    <source>
        <dbReference type="ARBA" id="ARBA00022679"/>
    </source>
</evidence>
<dbReference type="Proteomes" id="UP001347796">
    <property type="component" value="Unassembled WGS sequence"/>
</dbReference>
<dbReference type="Pfam" id="PF17919">
    <property type="entry name" value="RT_RNaseH_2"/>
    <property type="match status" value="1"/>
</dbReference>
<comment type="caution">
    <text evidence="9">The sequence shown here is derived from an EMBL/GenBank/DDBJ whole genome shotgun (WGS) entry which is preliminary data.</text>
</comment>
<evidence type="ECO:0000256" key="3">
    <source>
        <dbReference type="ARBA" id="ARBA00022722"/>
    </source>
</evidence>
<dbReference type="Gene3D" id="3.30.420.10">
    <property type="entry name" value="Ribonuclease H-like superfamily/Ribonuclease H"/>
    <property type="match status" value="1"/>
</dbReference>
<dbReference type="InterPro" id="IPR036397">
    <property type="entry name" value="RNaseH_sf"/>
</dbReference>
<feature type="region of interest" description="Disordered" evidence="6">
    <location>
        <begin position="1180"/>
        <end position="1225"/>
    </location>
</feature>
<keyword evidence="10" id="KW-1185">Reference proteome</keyword>
<dbReference type="PROSITE" id="PS50994">
    <property type="entry name" value="INTEGRASE"/>
    <property type="match status" value="1"/>
</dbReference>
<dbReference type="InterPro" id="IPR043128">
    <property type="entry name" value="Rev_trsase/Diguanyl_cyclase"/>
</dbReference>
<gene>
    <name evidence="9" type="ORF">SNE40_000288</name>
</gene>
<dbReference type="GO" id="GO:0015074">
    <property type="term" value="P:DNA integration"/>
    <property type="evidence" value="ECO:0007669"/>
    <property type="project" value="InterPro"/>
</dbReference>
<keyword evidence="4" id="KW-0255">Endonuclease</keyword>
<evidence type="ECO:0000259" key="8">
    <source>
        <dbReference type="PROSITE" id="PS50994"/>
    </source>
</evidence>
<keyword evidence="2" id="KW-0548">Nucleotidyltransferase</keyword>
<dbReference type="GO" id="GO:0003676">
    <property type="term" value="F:nucleic acid binding"/>
    <property type="evidence" value="ECO:0007669"/>
    <property type="project" value="InterPro"/>
</dbReference>
<dbReference type="PROSITE" id="PS50878">
    <property type="entry name" value="RT_POL"/>
    <property type="match status" value="1"/>
</dbReference>
<dbReference type="SUPFAM" id="SSF53098">
    <property type="entry name" value="Ribonuclease H-like"/>
    <property type="match status" value="1"/>
</dbReference>
<dbReference type="Gene3D" id="3.10.10.10">
    <property type="entry name" value="HIV Type 1 Reverse Transcriptase, subunit A, domain 1"/>
    <property type="match status" value="1"/>
</dbReference>
<organism evidence="9 10">
    <name type="scientific">Patella caerulea</name>
    <name type="common">Rayed Mediterranean limpet</name>
    <dbReference type="NCBI Taxonomy" id="87958"/>
    <lineage>
        <taxon>Eukaryota</taxon>
        <taxon>Metazoa</taxon>
        <taxon>Spiralia</taxon>
        <taxon>Lophotrochozoa</taxon>
        <taxon>Mollusca</taxon>
        <taxon>Gastropoda</taxon>
        <taxon>Patellogastropoda</taxon>
        <taxon>Patelloidea</taxon>
        <taxon>Patellidae</taxon>
        <taxon>Patella</taxon>
    </lineage>
</organism>
<dbReference type="AlphaFoldDB" id="A0AAN8KDI6"/>
<dbReference type="InterPro" id="IPR021109">
    <property type="entry name" value="Peptidase_aspartic_dom_sf"/>
</dbReference>
<dbReference type="InterPro" id="IPR043502">
    <property type="entry name" value="DNA/RNA_pol_sf"/>
</dbReference>
<dbReference type="InterPro" id="IPR001584">
    <property type="entry name" value="Integrase_cat-core"/>
</dbReference>
<dbReference type="PANTHER" id="PTHR37984">
    <property type="entry name" value="PROTEIN CBG26694"/>
    <property type="match status" value="1"/>
</dbReference>
<feature type="domain" description="Reverse transcriptase" evidence="7">
    <location>
        <begin position="329"/>
        <end position="545"/>
    </location>
</feature>
<evidence type="ECO:0000256" key="6">
    <source>
        <dbReference type="SAM" id="MobiDB-lite"/>
    </source>
</evidence>
<evidence type="ECO:0000256" key="4">
    <source>
        <dbReference type="ARBA" id="ARBA00022759"/>
    </source>
</evidence>
<dbReference type="GO" id="GO:0004519">
    <property type="term" value="F:endonuclease activity"/>
    <property type="evidence" value="ECO:0007669"/>
    <property type="project" value="UniProtKB-KW"/>
</dbReference>
<dbReference type="InterPro" id="IPR050951">
    <property type="entry name" value="Retrovirus_Pol_polyprotein"/>
</dbReference>
<dbReference type="InterPro" id="IPR000477">
    <property type="entry name" value="RT_dom"/>
</dbReference>
<dbReference type="SUPFAM" id="SSF56672">
    <property type="entry name" value="DNA/RNA polymerases"/>
    <property type="match status" value="1"/>
</dbReference>
<dbReference type="Gene3D" id="3.30.70.270">
    <property type="match status" value="2"/>
</dbReference>
<dbReference type="CDD" id="cd00303">
    <property type="entry name" value="retropepsin_like"/>
    <property type="match status" value="1"/>
</dbReference>
<protein>
    <submittedName>
        <fullName evidence="9">Uncharacterized protein</fullName>
    </submittedName>
</protein>
<keyword evidence="3" id="KW-0540">Nuclease</keyword>
<dbReference type="Pfam" id="PF00078">
    <property type="entry name" value="RVT_1"/>
    <property type="match status" value="1"/>
</dbReference>
<reference evidence="9 10" key="1">
    <citation type="submission" date="2024-01" db="EMBL/GenBank/DDBJ databases">
        <title>The genome of the rayed Mediterranean limpet Patella caerulea (Linnaeus, 1758).</title>
        <authorList>
            <person name="Anh-Thu Weber A."/>
            <person name="Halstead-Nussloch G."/>
        </authorList>
    </citation>
    <scope>NUCLEOTIDE SEQUENCE [LARGE SCALE GENOMIC DNA]</scope>
    <source>
        <strain evidence="9">AATW-2023a</strain>
        <tissue evidence="9">Whole specimen</tissue>
    </source>
</reference>
<evidence type="ECO:0000256" key="5">
    <source>
        <dbReference type="ARBA" id="ARBA00023268"/>
    </source>
</evidence>
<feature type="domain" description="Integrase catalytic" evidence="8">
    <location>
        <begin position="914"/>
        <end position="1078"/>
    </location>
</feature>
<evidence type="ECO:0000313" key="9">
    <source>
        <dbReference type="EMBL" id="KAK6194705.1"/>
    </source>
</evidence>
<accession>A0AAN8KDI6</accession>
<sequence length="1240" mass="138189">MAASPTFDVFYGHHPVSITCDSGTTSSLIRHSIANTLSVPILPTKHTASQADGKSKLTIIGEIHIIVTRGAMQLKLDALVVQDLDAEILGGMPFLKQNNIVLDIPNDSIRIGNQVIQYYFSKAVASSAVVRRTDSFLLRANVSKVVYPGEYLELPTPTGFNTDSDMCIEPRCDSPFPSWPIPDISKSVGGFIRIPNETDKLISVKKNQHIAQLRHILCGDILPVEQPISVNSVVPSENPSPFSQPANVDPNHQLSNKDKLLFSTLHLQYDNVFDPSIGKYNGASGNIKASINMGPVEPPRQKGRLPMYDRKNLEELQDKMDELERLGVLAKPEDVNVTVEYVSPSFLVRKPEGGTRLVTAFSNIACYTKPLPSRSTSTESVLRFLAQWKYIIKTDMTKQFFQLPMKHSSMKYLGVITPFKGIRVYTRAAMGMPGSTEILDELMYRVLGDFIHEGFVIKLADDLYVGGSSIQNLLIHWENVLQTMLHNNLRLSASKTVVCPVSTTILGWVWTSGSISVSPHKVNPLAICDPPKTVKGLRSWLGAYKHIKACIPKYSKLLSPLETAAAGKESKSHVNWSDPLMDSFYQAQTALRDPKSITIPRPTDYLIVTHDGAVVNSGIGSVLYIRRDNKMLLGGFFSAKLKTHQQKWLPCEIEALAISSAVNHWSPYILDSINQTQILSDSRPCIQAHEKLIRGEFSSSARVSSFLSTLSRYKVSLQHISGHLNVPSDYLSRNPMECDNHNCQICTFISESSMSAVMAVTVSDVLNGLAAMPFLSLASWKKSQQECKFLRRTYSHLTQGTRPSKKVTNAKDVKRYLPSATIGRNGVLVVPQQVVFGPIRNLIIVPRHVLPGLLTAIHLRFKHPSKTQLQKLFNRYFYALDSQKEIDSVTSCCIQCSSLQRLPVELVDYSSVTHSSTPGQTFACDILCRNRQKIFVIRDTFSSYTRAIIISDEKRDTLLNALIESTADLKMGRSSIRVDAATGFQALQQCSVLDEHGISLDIGRIKNVNKNPIAEKAIQELETELRKAYPDGASVTSSQLATVVATLNNRIRNRGFSAREILFQRDGLTGEQLNFSDNALALQQQSTRLNNHQPSARSKFPQGMPSKCPIVSSGDLVFLKRDGSKHTARDIYIVIEPCNDNKFVTVRKLHGSEFRSKVYEVRPSELYICQQFRQSSLLPISRTDSDNSFSDSSDESDVEPSEPEAEEPNVNRDIPVDPPVRVPRLRRPPAWLRSEQWDLD</sequence>
<dbReference type="EMBL" id="JAZGQO010000001">
    <property type="protein sequence ID" value="KAK6194705.1"/>
    <property type="molecule type" value="Genomic_DNA"/>
</dbReference>
<evidence type="ECO:0000256" key="2">
    <source>
        <dbReference type="ARBA" id="ARBA00022695"/>
    </source>
</evidence>
<dbReference type="InterPro" id="IPR012337">
    <property type="entry name" value="RNaseH-like_sf"/>
</dbReference>
<keyword evidence="1" id="KW-0808">Transferase</keyword>
<dbReference type="GO" id="GO:0016779">
    <property type="term" value="F:nucleotidyltransferase activity"/>
    <property type="evidence" value="ECO:0007669"/>
    <property type="project" value="UniProtKB-KW"/>
</dbReference>
<proteinExistence type="predicted"/>
<evidence type="ECO:0000313" key="10">
    <source>
        <dbReference type="Proteomes" id="UP001347796"/>
    </source>
</evidence>
<dbReference type="PANTHER" id="PTHR37984:SF5">
    <property type="entry name" value="PROTEIN NYNRIN-LIKE"/>
    <property type="match status" value="1"/>
</dbReference>